<sequence>MMTLTGFILPNFYDELSWQPQVGYAVFLTVLSIVVTILTFMLVRKRRAEKEKHEYRAMEDE</sequence>
<protein>
    <submittedName>
        <fullName evidence="2">Amino acid transporter</fullName>
    </submittedName>
</protein>
<gene>
    <name evidence="2" type="ORF">ABHD89_000289</name>
</gene>
<name>A0ABV2E665_9STAP</name>
<dbReference type="EMBL" id="JBDZDV010000001">
    <property type="protein sequence ID" value="MET3109901.1"/>
    <property type="molecule type" value="Genomic_DNA"/>
</dbReference>
<proteinExistence type="predicted"/>
<keyword evidence="1" id="KW-0472">Membrane</keyword>
<reference evidence="2 3" key="1">
    <citation type="submission" date="2024-05" db="EMBL/GenBank/DDBJ databases">
        <title>Genomic Encyclopedia of Type Strains, Phase IV (KMG-IV): sequencing the most valuable type-strain genomes for metagenomic binning, comparative biology and taxonomic classification.</title>
        <authorList>
            <person name="Goeker M."/>
        </authorList>
    </citation>
    <scope>NUCLEOTIDE SEQUENCE [LARGE SCALE GENOMIC DNA]</scope>
    <source>
        <strain evidence="2 3">DSM 25286</strain>
    </source>
</reference>
<comment type="caution">
    <text evidence="2">The sequence shown here is derived from an EMBL/GenBank/DDBJ whole genome shotgun (WGS) entry which is preliminary data.</text>
</comment>
<evidence type="ECO:0000313" key="2">
    <source>
        <dbReference type="EMBL" id="MET3109901.1"/>
    </source>
</evidence>
<keyword evidence="3" id="KW-1185">Reference proteome</keyword>
<feature type="transmembrane region" description="Helical" evidence="1">
    <location>
        <begin position="22"/>
        <end position="43"/>
    </location>
</feature>
<dbReference type="RefSeq" id="WP_230820781.1">
    <property type="nucleotide sequence ID" value="NZ_JAJNCU010000001.1"/>
</dbReference>
<keyword evidence="1" id="KW-0812">Transmembrane</keyword>
<keyword evidence="1" id="KW-1133">Transmembrane helix</keyword>
<dbReference type="Proteomes" id="UP001549019">
    <property type="component" value="Unassembled WGS sequence"/>
</dbReference>
<evidence type="ECO:0000256" key="1">
    <source>
        <dbReference type="SAM" id="Phobius"/>
    </source>
</evidence>
<organism evidence="2 3">
    <name type="scientific">Salinicoccus halitifaciens</name>
    <dbReference type="NCBI Taxonomy" id="1073415"/>
    <lineage>
        <taxon>Bacteria</taxon>
        <taxon>Bacillati</taxon>
        <taxon>Bacillota</taxon>
        <taxon>Bacilli</taxon>
        <taxon>Bacillales</taxon>
        <taxon>Staphylococcaceae</taxon>
        <taxon>Salinicoccus</taxon>
    </lineage>
</organism>
<evidence type="ECO:0000313" key="3">
    <source>
        <dbReference type="Proteomes" id="UP001549019"/>
    </source>
</evidence>
<accession>A0ABV2E665</accession>